<dbReference type="Pfam" id="PF18322">
    <property type="entry name" value="CLIP_1"/>
    <property type="match status" value="1"/>
</dbReference>
<evidence type="ECO:0000313" key="4">
    <source>
        <dbReference type="EMBL" id="GBP75678.1"/>
    </source>
</evidence>
<protein>
    <submittedName>
        <fullName evidence="4">Inactive serine protease scarface</fullName>
    </submittedName>
</protein>
<evidence type="ECO:0000313" key="5">
    <source>
        <dbReference type="Proteomes" id="UP000299102"/>
    </source>
</evidence>
<accession>A0A4C1YHW0</accession>
<feature type="compositionally biased region" description="Pro residues" evidence="1">
    <location>
        <begin position="74"/>
        <end position="101"/>
    </location>
</feature>
<organism evidence="4 5">
    <name type="scientific">Eumeta variegata</name>
    <name type="common">Bagworm moth</name>
    <name type="synonym">Eumeta japonica</name>
    <dbReference type="NCBI Taxonomy" id="151549"/>
    <lineage>
        <taxon>Eukaryota</taxon>
        <taxon>Metazoa</taxon>
        <taxon>Ecdysozoa</taxon>
        <taxon>Arthropoda</taxon>
        <taxon>Hexapoda</taxon>
        <taxon>Insecta</taxon>
        <taxon>Pterygota</taxon>
        <taxon>Neoptera</taxon>
        <taxon>Endopterygota</taxon>
        <taxon>Lepidoptera</taxon>
        <taxon>Glossata</taxon>
        <taxon>Ditrysia</taxon>
        <taxon>Tineoidea</taxon>
        <taxon>Psychidae</taxon>
        <taxon>Oiketicinae</taxon>
        <taxon>Eumeta</taxon>
    </lineage>
</organism>
<dbReference type="GO" id="GO:0006508">
    <property type="term" value="P:proteolysis"/>
    <property type="evidence" value="ECO:0007669"/>
    <property type="project" value="UniProtKB-KW"/>
</dbReference>
<dbReference type="PANTHER" id="PTHR24258:SF140">
    <property type="entry name" value="BCDNA.GH08420-RELATED"/>
    <property type="match status" value="1"/>
</dbReference>
<dbReference type="InterPro" id="IPR041515">
    <property type="entry name" value="PPAF-2-like_Clip"/>
</dbReference>
<dbReference type="EMBL" id="BGZK01001257">
    <property type="protein sequence ID" value="GBP75678.1"/>
    <property type="molecule type" value="Genomic_DNA"/>
</dbReference>
<dbReference type="AlphaFoldDB" id="A0A4C1YHW0"/>
<dbReference type="Proteomes" id="UP000299102">
    <property type="component" value="Unassembled WGS sequence"/>
</dbReference>
<feature type="compositionally biased region" description="Low complexity" evidence="1">
    <location>
        <begin position="102"/>
        <end position="112"/>
    </location>
</feature>
<dbReference type="GO" id="GO:0004252">
    <property type="term" value="F:serine-type endopeptidase activity"/>
    <property type="evidence" value="ECO:0007669"/>
    <property type="project" value="InterPro"/>
</dbReference>
<dbReference type="PANTHER" id="PTHR24258">
    <property type="entry name" value="SERINE PROTEASE-RELATED"/>
    <property type="match status" value="1"/>
</dbReference>
<proteinExistence type="predicted"/>
<dbReference type="Pfam" id="PF00089">
    <property type="entry name" value="Trypsin"/>
    <property type="match status" value="1"/>
</dbReference>
<dbReference type="SUPFAM" id="SSF50494">
    <property type="entry name" value="Trypsin-like serine proteases"/>
    <property type="match status" value="1"/>
</dbReference>
<sequence>MTSECAILRCGPAAGSDHKATAFIRCGASPFALGFYNWTTTQPHDHHHNGTQPQPHSLPGNMTGMPPAVTNTTQPPPTPPTNSPAPMPTPTPMVTPAPTPAPTIATPTPTATVPTTNPQITGGMLLPVIICQTPSVVCVANPVQSYAAGSSLPIDPRLGTTPVAPAALQLVPITGYSGRAPAYDTAVRFPRDRRSLRWFYDNHGGGPIDVTRRRHVIHKRQTNCACVPAGTCPANGSGNFGNGRIDVRIVTPTQCAAGLEYCCTGTTTTASPSPSSPVACGQRQAVPASAAKPAPGQADFGEYPWMAMVLTKQNDYIAGGVLIDSLNVLTVVHRLTPYIVSGTAPNVKVRLGEWDAAATSEPVPFQEYTIAKVFTHPGYIAGTLQYNLAVLRL</sequence>
<gene>
    <name evidence="4" type="primary">scaf</name>
    <name evidence="4" type="ORF">EVAR_55892_1</name>
</gene>
<name>A0A4C1YHW0_EUMVA</name>
<feature type="region of interest" description="Disordered" evidence="1">
    <location>
        <begin position="43"/>
        <end position="112"/>
    </location>
</feature>
<reference evidence="4 5" key="1">
    <citation type="journal article" date="2019" name="Commun. Biol.">
        <title>The bagworm genome reveals a unique fibroin gene that provides high tensile strength.</title>
        <authorList>
            <person name="Kono N."/>
            <person name="Nakamura H."/>
            <person name="Ohtoshi R."/>
            <person name="Tomita M."/>
            <person name="Numata K."/>
            <person name="Arakawa K."/>
        </authorList>
    </citation>
    <scope>NUCLEOTIDE SEQUENCE [LARGE SCALE GENOMIC DNA]</scope>
</reference>
<keyword evidence="5" id="KW-1185">Reference proteome</keyword>
<dbReference type="InterPro" id="IPR009003">
    <property type="entry name" value="Peptidase_S1_PA"/>
</dbReference>
<dbReference type="InterPro" id="IPR043504">
    <property type="entry name" value="Peptidase_S1_PA_chymotrypsin"/>
</dbReference>
<keyword evidence="4" id="KW-0645">Protease</keyword>
<keyword evidence="4" id="KW-0378">Hydrolase</keyword>
<dbReference type="InterPro" id="IPR001254">
    <property type="entry name" value="Trypsin_dom"/>
</dbReference>
<comment type="caution">
    <text evidence="4">The sequence shown here is derived from an EMBL/GenBank/DDBJ whole genome shotgun (WGS) entry which is preliminary data.</text>
</comment>
<feature type="domain" description="Peptidase S1" evidence="2">
    <location>
        <begin position="299"/>
        <end position="393"/>
    </location>
</feature>
<evidence type="ECO:0000256" key="1">
    <source>
        <dbReference type="SAM" id="MobiDB-lite"/>
    </source>
</evidence>
<dbReference type="OrthoDB" id="6656697at2759"/>
<dbReference type="Gene3D" id="2.40.10.10">
    <property type="entry name" value="Trypsin-like serine proteases"/>
    <property type="match status" value="1"/>
</dbReference>
<dbReference type="STRING" id="151549.A0A4C1YHW0"/>
<evidence type="ECO:0000259" key="2">
    <source>
        <dbReference type="Pfam" id="PF00089"/>
    </source>
</evidence>
<evidence type="ECO:0000259" key="3">
    <source>
        <dbReference type="Pfam" id="PF18322"/>
    </source>
</evidence>
<feature type="domain" description="PPAF-2-like Clip" evidence="3">
    <location>
        <begin position="220"/>
        <end position="263"/>
    </location>
</feature>